<sequence length="249" mass="28526">MSKAAAHRFGYSRQECELLIGREVQRFWEEFGERWWDGIITGYDHNKREHQITYDQGTPQETFEWYHVLNPANAHECRLTDKPKAPQLPHKRMHAASTSGRERAGLVPQPRVQATKSSQPAAARRPQQILRDPVTAPECMHSFCADCIDAHIARREKACPSCEAEGKHTILGTLPYRHHKLQFDFMLADVIRKVFPRAEVEGSIEARRLQERTWAAAQQPPNKRARLSPKQLREAAAQAPLRLQNNGSI</sequence>
<evidence type="ECO:0000256" key="3">
    <source>
        <dbReference type="ARBA" id="ARBA00022833"/>
    </source>
</evidence>
<evidence type="ECO:0000313" key="6">
    <source>
        <dbReference type="EMBL" id="KAK9823256.1"/>
    </source>
</evidence>
<evidence type="ECO:0000256" key="2">
    <source>
        <dbReference type="ARBA" id="ARBA00022771"/>
    </source>
</evidence>
<evidence type="ECO:0000256" key="1">
    <source>
        <dbReference type="ARBA" id="ARBA00022723"/>
    </source>
</evidence>
<feature type="domain" description="Zinc finger C3HC4 RING-type" evidence="5">
    <location>
        <begin position="129"/>
        <end position="162"/>
    </location>
</feature>
<proteinExistence type="predicted"/>
<dbReference type="SUPFAM" id="SSF57850">
    <property type="entry name" value="RING/U-box"/>
    <property type="match status" value="1"/>
</dbReference>
<dbReference type="Proteomes" id="UP001489004">
    <property type="component" value="Unassembled WGS sequence"/>
</dbReference>
<keyword evidence="7" id="KW-1185">Reference proteome</keyword>
<dbReference type="GO" id="GO:0008270">
    <property type="term" value="F:zinc ion binding"/>
    <property type="evidence" value="ECO:0007669"/>
    <property type="project" value="UniProtKB-KW"/>
</dbReference>
<dbReference type="AlphaFoldDB" id="A0AAW1QP11"/>
<reference evidence="6 7" key="1">
    <citation type="journal article" date="2024" name="Nat. Commun.">
        <title>Phylogenomics reveals the evolutionary origins of lichenization in chlorophyte algae.</title>
        <authorList>
            <person name="Puginier C."/>
            <person name="Libourel C."/>
            <person name="Otte J."/>
            <person name="Skaloud P."/>
            <person name="Haon M."/>
            <person name="Grisel S."/>
            <person name="Petersen M."/>
            <person name="Berrin J.G."/>
            <person name="Delaux P.M."/>
            <person name="Dal Grande F."/>
            <person name="Keller J."/>
        </authorList>
    </citation>
    <scope>NUCLEOTIDE SEQUENCE [LARGE SCALE GENOMIC DNA]</scope>
    <source>
        <strain evidence="6 7">SAG 2043</strain>
    </source>
</reference>
<accession>A0AAW1QP11</accession>
<organism evidence="6 7">
    <name type="scientific">[Myrmecia] bisecta</name>
    <dbReference type="NCBI Taxonomy" id="41462"/>
    <lineage>
        <taxon>Eukaryota</taxon>
        <taxon>Viridiplantae</taxon>
        <taxon>Chlorophyta</taxon>
        <taxon>core chlorophytes</taxon>
        <taxon>Trebouxiophyceae</taxon>
        <taxon>Trebouxiales</taxon>
        <taxon>Trebouxiaceae</taxon>
        <taxon>Myrmecia</taxon>
    </lineage>
</organism>
<dbReference type="InterPro" id="IPR017907">
    <property type="entry name" value="Znf_RING_CS"/>
</dbReference>
<keyword evidence="3" id="KW-0862">Zinc</keyword>
<dbReference type="InterPro" id="IPR018957">
    <property type="entry name" value="Znf_C3HC4_RING-type"/>
</dbReference>
<evidence type="ECO:0000256" key="4">
    <source>
        <dbReference type="SAM" id="MobiDB-lite"/>
    </source>
</evidence>
<feature type="region of interest" description="Disordered" evidence="4">
    <location>
        <begin position="82"/>
        <end position="126"/>
    </location>
</feature>
<dbReference type="EMBL" id="JALJOR010000002">
    <property type="protein sequence ID" value="KAK9823256.1"/>
    <property type="molecule type" value="Genomic_DNA"/>
</dbReference>
<dbReference type="Gene3D" id="3.30.40.10">
    <property type="entry name" value="Zinc/RING finger domain, C3HC4 (zinc finger)"/>
    <property type="match status" value="1"/>
</dbReference>
<evidence type="ECO:0000313" key="7">
    <source>
        <dbReference type="Proteomes" id="UP001489004"/>
    </source>
</evidence>
<dbReference type="Pfam" id="PF00097">
    <property type="entry name" value="zf-C3HC4"/>
    <property type="match status" value="1"/>
</dbReference>
<feature type="region of interest" description="Disordered" evidence="4">
    <location>
        <begin position="214"/>
        <end position="249"/>
    </location>
</feature>
<keyword evidence="1" id="KW-0479">Metal-binding</keyword>
<gene>
    <name evidence="6" type="ORF">WJX72_001400</name>
</gene>
<dbReference type="InterPro" id="IPR013083">
    <property type="entry name" value="Znf_RING/FYVE/PHD"/>
</dbReference>
<comment type="caution">
    <text evidence="6">The sequence shown here is derived from an EMBL/GenBank/DDBJ whole genome shotgun (WGS) entry which is preliminary data.</text>
</comment>
<dbReference type="PROSITE" id="PS00518">
    <property type="entry name" value="ZF_RING_1"/>
    <property type="match status" value="1"/>
</dbReference>
<dbReference type="CDD" id="cd20404">
    <property type="entry name" value="Tudor_Agenet_AtEML-like"/>
    <property type="match status" value="1"/>
</dbReference>
<keyword evidence="2" id="KW-0863">Zinc-finger</keyword>
<evidence type="ECO:0000259" key="5">
    <source>
        <dbReference type="Pfam" id="PF00097"/>
    </source>
</evidence>
<name>A0AAW1QP11_9CHLO</name>
<protein>
    <recommendedName>
        <fullName evidence="5">Zinc finger C3HC4 RING-type domain-containing protein</fullName>
    </recommendedName>
</protein>